<protein>
    <submittedName>
        <fullName evidence="1">Uncharacterized protein</fullName>
    </submittedName>
</protein>
<evidence type="ECO:0000313" key="2">
    <source>
        <dbReference type="Proteomes" id="UP001500340"/>
    </source>
</evidence>
<gene>
    <name evidence="1" type="ORF">GCM10008933_46900</name>
</gene>
<sequence length="66" mass="7320">MRGWDKWQLTFLAVLLSIVVSQKLESRTRILIDAMSENGALAESPYGGSKDLPPCSCNFEITHGTH</sequence>
<dbReference type="EMBL" id="BAAACX010000027">
    <property type="protein sequence ID" value="GAA0411308.1"/>
    <property type="molecule type" value="Genomic_DNA"/>
</dbReference>
<dbReference type="Proteomes" id="UP001500340">
    <property type="component" value="Unassembled WGS sequence"/>
</dbReference>
<name>A0ABP3IMW6_9BACL</name>
<proteinExistence type="predicted"/>
<comment type="caution">
    <text evidence="1">The sequence shown here is derived from an EMBL/GenBank/DDBJ whole genome shotgun (WGS) entry which is preliminary data.</text>
</comment>
<accession>A0ABP3IMW6</accession>
<keyword evidence="2" id="KW-1185">Reference proteome</keyword>
<organism evidence="1 2">
    <name type="scientific">Paenibacillus motobuensis</name>
    <dbReference type="NCBI Taxonomy" id="295324"/>
    <lineage>
        <taxon>Bacteria</taxon>
        <taxon>Bacillati</taxon>
        <taxon>Bacillota</taxon>
        <taxon>Bacilli</taxon>
        <taxon>Bacillales</taxon>
        <taxon>Paenibacillaceae</taxon>
        <taxon>Paenibacillus</taxon>
    </lineage>
</organism>
<reference evidence="2" key="1">
    <citation type="journal article" date="2019" name="Int. J. Syst. Evol. Microbiol.">
        <title>The Global Catalogue of Microorganisms (GCM) 10K type strain sequencing project: providing services to taxonomists for standard genome sequencing and annotation.</title>
        <authorList>
            <consortium name="The Broad Institute Genomics Platform"/>
            <consortium name="The Broad Institute Genome Sequencing Center for Infectious Disease"/>
            <person name="Wu L."/>
            <person name="Ma J."/>
        </authorList>
    </citation>
    <scope>NUCLEOTIDE SEQUENCE [LARGE SCALE GENOMIC DNA]</scope>
    <source>
        <strain evidence="2">JCM 12774</strain>
    </source>
</reference>
<evidence type="ECO:0000313" key="1">
    <source>
        <dbReference type="EMBL" id="GAA0411308.1"/>
    </source>
</evidence>